<dbReference type="InterPro" id="IPR007048">
    <property type="entry name" value="IraD/Gp25-like"/>
</dbReference>
<gene>
    <name evidence="2" type="ORF">ElP_06090</name>
</gene>
<dbReference type="InterPro" id="IPR053176">
    <property type="entry name" value="T6SS_TssE1-like"/>
</dbReference>
<organism evidence="2 3">
    <name type="scientific">Tautonia plasticadhaerens</name>
    <dbReference type="NCBI Taxonomy" id="2527974"/>
    <lineage>
        <taxon>Bacteria</taxon>
        <taxon>Pseudomonadati</taxon>
        <taxon>Planctomycetota</taxon>
        <taxon>Planctomycetia</taxon>
        <taxon>Isosphaerales</taxon>
        <taxon>Isosphaeraceae</taxon>
        <taxon>Tautonia</taxon>
    </lineage>
</organism>
<sequence>MARPEPDQPLLPSVLDRLIDLEPGTTTEARPRASARLEELKRSVRRDLEWLLNSRRLLASPPPGAEHAPRSLLSFGLPDFSHVSLENSEHREALRRTVEEAISRFEPRLMAVEVTMPEGDALRRGVRFRIEGLLRVEPSPEPVSFDSTLRLPTRDFVVED</sequence>
<name>A0A518GW29_9BACT</name>
<dbReference type="Pfam" id="PF04965">
    <property type="entry name" value="GPW_gp25"/>
    <property type="match status" value="1"/>
</dbReference>
<proteinExistence type="predicted"/>
<dbReference type="Proteomes" id="UP000317835">
    <property type="component" value="Chromosome"/>
</dbReference>
<dbReference type="OrthoDB" id="271327at2"/>
<keyword evidence="3" id="KW-1185">Reference proteome</keyword>
<evidence type="ECO:0000313" key="2">
    <source>
        <dbReference type="EMBL" id="QDV32769.1"/>
    </source>
</evidence>
<dbReference type="SUPFAM" id="SSF160719">
    <property type="entry name" value="gpW/gp25-like"/>
    <property type="match status" value="1"/>
</dbReference>
<dbReference type="PANTHER" id="PTHR38595:SF1">
    <property type="entry name" value="TYPE VI SECRETION SYSTEM COMPONENT TSSE1"/>
    <property type="match status" value="1"/>
</dbReference>
<dbReference type="NCBIfam" id="TIGR03357">
    <property type="entry name" value="VI_zyme"/>
    <property type="match status" value="1"/>
</dbReference>
<dbReference type="EMBL" id="CP036426">
    <property type="protein sequence ID" value="QDV32769.1"/>
    <property type="molecule type" value="Genomic_DNA"/>
</dbReference>
<accession>A0A518GW29</accession>
<dbReference type="PANTHER" id="PTHR38595">
    <property type="entry name" value="CYTOPLASMIC PROTEIN-RELATED"/>
    <property type="match status" value="1"/>
</dbReference>
<feature type="domain" description="IraD/Gp25-like" evidence="1">
    <location>
        <begin position="39"/>
        <end position="138"/>
    </location>
</feature>
<evidence type="ECO:0000313" key="3">
    <source>
        <dbReference type="Proteomes" id="UP000317835"/>
    </source>
</evidence>
<protein>
    <submittedName>
        <fullName evidence="2">Gene 25-like lysozyme</fullName>
    </submittedName>
</protein>
<reference evidence="2 3" key="1">
    <citation type="submission" date="2019-02" db="EMBL/GenBank/DDBJ databases">
        <title>Deep-cultivation of Planctomycetes and their phenomic and genomic characterization uncovers novel biology.</title>
        <authorList>
            <person name="Wiegand S."/>
            <person name="Jogler M."/>
            <person name="Boedeker C."/>
            <person name="Pinto D."/>
            <person name="Vollmers J."/>
            <person name="Rivas-Marin E."/>
            <person name="Kohn T."/>
            <person name="Peeters S.H."/>
            <person name="Heuer A."/>
            <person name="Rast P."/>
            <person name="Oberbeckmann S."/>
            <person name="Bunk B."/>
            <person name="Jeske O."/>
            <person name="Meyerdierks A."/>
            <person name="Storesund J.E."/>
            <person name="Kallscheuer N."/>
            <person name="Luecker S."/>
            <person name="Lage O.M."/>
            <person name="Pohl T."/>
            <person name="Merkel B.J."/>
            <person name="Hornburger P."/>
            <person name="Mueller R.-W."/>
            <person name="Bruemmer F."/>
            <person name="Labrenz M."/>
            <person name="Spormann A.M."/>
            <person name="Op den Camp H."/>
            <person name="Overmann J."/>
            <person name="Amann R."/>
            <person name="Jetten M.S.M."/>
            <person name="Mascher T."/>
            <person name="Medema M.H."/>
            <person name="Devos D.P."/>
            <person name="Kaster A.-K."/>
            <person name="Ovreas L."/>
            <person name="Rohde M."/>
            <person name="Galperin M.Y."/>
            <person name="Jogler C."/>
        </authorList>
    </citation>
    <scope>NUCLEOTIDE SEQUENCE [LARGE SCALE GENOMIC DNA]</scope>
    <source>
        <strain evidence="2 3">ElP</strain>
    </source>
</reference>
<dbReference type="AlphaFoldDB" id="A0A518GW29"/>
<dbReference type="InterPro" id="IPR017737">
    <property type="entry name" value="TssE1-like"/>
</dbReference>
<evidence type="ECO:0000259" key="1">
    <source>
        <dbReference type="Pfam" id="PF04965"/>
    </source>
</evidence>
<dbReference type="RefSeq" id="WP_145267104.1">
    <property type="nucleotide sequence ID" value="NZ_CP036426.1"/>
</dbReference>
<dbReference type="Gene3D" id="3.10.450.40">
    <property type="match status" value="1"/>
</dbReference>
<dbReference type="KEGG" id="tpla:ElP_06090"/>